<protein>
    <submittedName>
        <fullName evidence="1">Uncharacterized protein</fullName>
    </submittedName>
</protein>
<reference evidence="2" key="1">
    <citation type="journal article" date="2023" name="Front. Plant Sci.">
        <title>Chromosomal-level genome assembly of Melastoma candidum provides insights into trichome evolution.</title>
        <authorList>
            <person name="Zhong Y."/>
            <person name="Wu W."/>
            <person name="Sun C."/>
            <person name="Zou P."/>
            <person name="Liu Y."/>
            <person name="Dai S."/>
            <person name="Zhou R."/>
        </authorList>
    </citation>
    <scope>NUCLEOTIDE SEQUENCE [LARGE SCALE GENOMIC DNA]</scope>
</reference>
<name>A0ACB9MBW2_9MYRT</name>
<organism evidence="1 2">
    <name type="scientific">Melastoma candidum</name>
    <dbReference type="NCBI Taxonomy" id="119954"/>
    <lineage>
        <taxon>Eukaryota</taxon>
        <taxon>Viridiplantae</taxon>
        <taxon>Streptophyta</taxon>
        <taxon>Embryophyta</taxon>
        <taxon>Tracheophyta</taxon>
        <taxon>Spermatophyta</taxon>
        <taxon>Magnoliopsida</taxon>
        <taxon>eudicotyledons</taxon>
        <taxon>Gunneridae</taxon>
        <taxon>Pentapetalae</taxon>
        <taxon>rosids</taxon>
        <taxon>malvids</taxon>
        <taxon>Myrtales</taxon>
        <taxon>Melastomataceae</taxon>
        <taxon>Melastomatoideae</taxon>
        <taxon>Melastomateae</taxon>
        <taxon>Melastoma</taxon>
    </lineage>
</organism>
<sequence length="204" mass="23295">MDRGYQYTVTLDVERNASEIPPDRHCVIEDDGVRFRFVRDCWFLVERGDSLRLSEDIRSLPRRLLDEAGDLLLMDEISQIDEFARGIWSGVGPDDLLSRVTHVMFRVNIDCLVINQPMDHQMTPADEAAIGALERVEAPDEGCEESAGCCCICLEEMTSEAEKRMMPCKHVYHEDCIVAWLKKSHLCPLCRFPLPRATFIVASF</sequence>
<gene>
    <name evidence="1" type="ORF">MLD38_034320</name>
</gene>
<comment type="caution">
    <text evidence="1">The sequence shown here is derived from an EMBL/GenBank/DDBJ whole genome shotgun (WGS) entry which is preliminary data.</text>
</comment>
<evidence type="ECO:0000313" key="2">
    <source>
        <dbReference type="Proteomes" id="UP001057402"/>
    </source>
</evidence>
<dbReference type="Proteomes" id="UP001057402">
    <property type="component" value="Chromosome 10"/>
</dbReference>
<dbReference type="EMBL" id="CM042889">
    <property type="protein sequence ID" value="KAI4320884.1"/>
    <property type="molecule type" value="Genomic_DNA"/>
</dbReference>
<accession>A0ACB9MBW2</accession>
<evidence type="ECO:0000313" key="1">
    <source>
        <dbReference type="EMBL" id="KAI4320884.1"/>
    </source>
</evidence>
<proteinExistence type="predicted"/>
<keyword evidence="2" id="KW-1185">Reference proteome</keyword>